<feature type="compositionally biased region" description="Basic and acidic residues" evidence="1">
    <location>
        <begin position="49"/>
        <end position="58"/>
    </location>
</feature>
<name>A0AAW2S5D2_SESRA</name>
<sequence length="69" mass="7782">MLVNTFTQGLHGGPLFESLAKKPAADFLDILARAEKYMNLEDTWLVKKNSQDKRKENELSSTSRSKGEP</sequence>
<proteinExistence type="predicted"/>
<evidence type="ECO:0000313" key="2">
    <source>
        <dbReference type="EMBL" id="KAL0387594.1"/>
    </source>
</evidence>
<reference evidence="2" key="2">
    <citation type="journal article" date="2024" name="Plant">
        <title>Genomic evolution and insights into agronomic trait innovations of Sesamum species.</title>
        <authorList>
            <person name="Miao H."/>
            <person name="Wang L."/>
            <person name="Qu L."/>
            <person name="Liu H."/>
            <person name="Sun Y."/>
            <person name="Le M."/>
            <person name="Wang Q."/>
            <person name="Wei S."/>
            <person name="Zheng Y."/>
            <person name="Lin W."/>
            <person name="Duan Y."/>
            <person name="Cao H."/>
            <person name="Xiong S."/>
            <person name="Wang X."/>
            <person name="Wei L."/>
            <person name="Li C."/>
            <person name="Ma Q."/>
            <person name="Ju M."/>
            <person name="Zhao R."/>
            <person name="Li G."/>
            <person name="Mu C."/>
            <person name="Tian Q."/>
            <person name="Mei H."/>
            <person name="Zhang T."/>
            <person name="Gao T."/>
            <person name="Zhang H."/>
        </authorList>
    </citation>
    <scope>NUCLEOTIDE SEQUENCE</scope>
    <source>
        <strain evidence="2">G02</strain>
    </source>
</reference>
<feature type="compositionally biased region" description="Polar residues" evidence="1">
    <location>
        <begin position="59"/>
        <end position="69"/>
    </location>
</feature>
<accession>A0AAW2S5D2</accession>
<evidence type="ECO:0000256" key="1">
    <source>
        <dbReference type="SAM" id="MobiDB-lite"/>
    </source>
</evidence>
<organism evidence="2">
    <name type="scientific">Sesamum radiatum</name>
    <name type="common">Black benniseed</name>
    <dbReference type="NCBI Taxonomy" id="300843"/>
    <lineage>
        <taxon>Eukaryota</taxon>
        <taxon>Viridiplantae</taxon>
        <taxon>Streptophyta</taxon>
        <taxon>Embryophyta</taxon>
        <taxon>Tracheophyta</taxon>
        <taxon>Spermatophyta</taxon>
        <taxon>Magnoliopsida</taxon>
        <taxon>eudicotyledons</taxon>
        <taxon>Gunneridae</taxon>
        <taxon>Pentapetalae</taxon>
        <taxon>asterids</taxon>
        <taxon>lamiids</taxon>
        <taxon>Lamiales</taxon>
        <taxon>Pedaliaceae</taxon>
        <taxon>Sesamum</taxon>
    </lineage>
</organism>
<reference evidence="2" key="1">
    <citation type="submission" date="2020-06" db="EMBL/GenBank/DDBJ databases">
        <authorList>
            <person name="Li T."/>
            <person name="Hu X."/>
            <person name="Zhang T."/>
            <person name="Song X."/>
            <person name="Zhang H."/>
            <person name="Dai N."/>
            <person name="Sheng W."/>
            <person name="Hou X."/>
            <person name="Wei L."/>
        </authorList>
    </citation>
    <scope>NUCLEOTIDE SEQUENCE</scope>
    <source>
        <strain evidence="2">G02</strain>
        <tissue evidence="2">Leaf</tissue>
    </source>
</reference>
<feature type="region of interest" description="Disordered" evidence="1">
    <location>
        <begin position="47"/>
        <end position="69"/>
    </location>
</feature>
<comment type="caution">
    <text evidence="2">The sequence shown here is derived from an EMBL/GenBank/DDBJ whole genome shotgun (WGS) entry which is preliminary data.</text>
</comment>
<gene>
    <name evidence="2" type="ORF">Sradi_2641200</name>
</gene>
<dbReference type="EMBL" id="JACGWJ010000011">
    <property type="protein sequence ID" value="KAL0387594.1"/>
    <property type="molecule type" value="Genomic_DNA"/>
</dbReference>
<dbReference type="AlphaFoldDB" id="A0AAW2S5D2"/>
<protein>
    <submittedName>
        <fullName evidence="2">Uncharacterized protein</fullName>
    </submittedName>
</protein>